<proteinExistence type="predicted"/>
<keyword evidence="2" id="KW-0472">Membrane</keyword>
<evidence type="ECO:0000256" key="1">
    <source>
        <dbReference type="SAM" id="MobiDB-lite"/>
    </source>
</evidence>
<feature type="transmembrane region" description="Helical" evidence="2">
    <location>
        <begin position="94"/>
        <end position="115"/>
    </location>
</feature>
<feature type="transmembrane region" description="Helical" evidence="2">
    <location>
        <begin position="150"/>
        <end position="171"/>
    </location>
</feature>
<comment type="caution">
    <text evidence="3">The sequence shown here is derived from an EMBL/GenBank/DDBJ whole genome shotgun (WGS) entry which is preliminary data.</text>
</comment>
<name>A0A9W9UYZ3_9EURO</name>
<feature type="transmembrane region" description="Helical" evidence="2">
    <location>
        <begin position="192"/>
        <end position="216"/>
    </location>
</feature>
<dbReference type="PANTHER" id="PTHR34391:SF1">
    <property type="entry name" value="UPF0658 GOLGI APPARATUS MEMBRANE PROTEIN C1952.10C-RELATED"/>
    <property type="match status" value="1"/>
</dbReference>
<feature type="transmembrane region" description="Helical" evidence="2">
    <location>
        <begin position="256"/>
        <end position="277"/>
    </location>
</feature>
<evidence type="ECO:0000313" key="3">
    <source>
        <dbReference type="EMBL" id="KAJ5360026.1"/>
    </source>
</evidence>
<dbReference type="InterPro" id="IPR040410">
    <property type="entry name" value="UPF0658_Golgi"/>
</dbReference>
<sequence length="363" mass="41825">MYRPNTRNEWWLCGVLFTQAILTIALEMYALPISRRNHSNQNRYILVEWQLWVTPTIIQVTVSYMIPINLGILIFASVYEFILALDAIHHKNNVLLFSICICNVCSFGYSIMQYISVKETTARLFKSRYGFPTLVDTTRNVWPQIRPAEIMVSIITGVCTLLLCWSVYLLHREYSWVIYKSVHGNLKTRIRYFGYEIFLVLIKLLFYFLLGFIIQYNLVYVHFREPEYTLTMLLIPVAFIIMLLGIWVVQHERTIGVVAIIVCYLGLVAYLISRIIVLCGARTDGKDMMLFFASVSLALTSATICCTVICIKNFDQGFKVINQSKNGHAQESYSRESYSLPAGNFPAEPSRSFSRPSSRLTLD</sequence>
<evidence type="ECO:0000313" key="4">
    <source>
        <dbReference type="Proteomes" id="UP001147752"/>
    </source>
</evidence>
<dbReference type="EMBL" id="JAPZBT010000004">
    <property type="protein sequence ID" value="KAJ5360026.1"/>
    <property type="molecule type" value="Genomic_DNA"/>
</dbReference>
<evidence type="ECO:0000256" key="2">
    <source>
        <dbReference type="SAM" id="Phobius"/>
    </source>
</evidence>
<dbReference type="GO" id="GO:0005794">
    <property type="term" value="C:Golgi apparatus"/>
    <property type="evidence" value="ECO:0007669"/>
    <property type="project" value="TreeGrafter"/>
</dbReference>
<dbReference type="OrthoDB" id="10252009at2759"/>
<feature type="transmembrane region" description="Helical" evidence="2">
    <location>
        <begin position="12"/>
        <end position="31"/>
    </location>
</feature>
<feature type="transmembrane region" description="Helical" evidence="2">
    <location>
        <begin position="51"/>
        <end position="82"/>
    </location>
</feature>
<dbReference type="RefSeq" id="XP_056575512.1">
    <property type="nucleotide sequence ID" value="XM_056726940.1"/>
</dbReference>
<dbReference type="AlphaFoldDB" id="A0A9W9UYZ3"/>
<organism evidence="3 4">
    <name type="scientific">Penicillium concentricum</name>
    <dbReference type="NCBI Taxonomy" id="293559"/>
    <lineage>
        <taxon>Eukaryota</taxon>
        <taxon>Fungi</taxon>
        <taxon>Dikarya</taxon>
        <taxon>Ascomycota</taxon>
        <taxon>Pezizomycotina</taxon>
        <taxon>Eurotiomycetes</taxon>
        <taxon>Eurotiomycetidae</taxon>
        <taxon>Eurotiales</taxon>
        <taxon>Aspergillaceae</taxon>
        <taxon>Penicillium</taxon>
    </lineage>
</organism>
<keyword evidence="2" id="KW-1133">Transmembrane helix</keyword>
<reference evidence="3" key="1">
    <citation type="submission" date="2022-12" db="EMBL/GenBank/DDBJ databases">
        <authorList>
            <person name="Petersen C."/>
        </authorList>
    </citation>
    <scope>NUCLEOTIDE SEQUENCE</scope>
    <source>
        <strain evidence="3">IBT 3081</strain>
    </source>
</reference>
<feature type="transmembrane region" description="Helical" evidence="2">
    <location>
        <begin position="289"/>
        <end position="311"/>
    </location>
</feature>
<dbReference type="PANTHER" id="PTHR34391">
    <property type="entry name" value="UPF0658 GOLGI APPARATUS MEMBRANE PROTEIN C1952.10C-RELATED"/>
    <property type="match status" value="1"/>
</dbReference>
<keyword evidence="2" id="KW-0812">Transmembrane</keyword>
<feature type="region of interest" description="Disordered" evidence="1">
    <location>
        <begin position="340"/>
        <end position="363"/>
    </location>
</feature>
<accession>A0A9W9UYZ3</accession>
<dbReference type="Proteomes" id="UP001147752">
    <property type="component" value="Unassembled WGS sequence"/>
</dbReference>
<protein>
    <recommendedName>
        <fullName evidence="5">TRP C-terminal domain-containing protein</fullName>
    </recommendedName>
</protein>
<evidence type="ECO:0008006" key="5">
    <source>
        <dbReference type="Google" id="ProtNLM"/>
    </source>
</evidence>
<feature type="compositionally biased region" description="Low complexity" evidence="1">
    <location>
        <begin position="349"/>
        <end position="363"/>
    </location>
</feature>
<dbReference type="GeneID" id="81466123"/>
<feature type="transmembrane region" description="Helical" evidence="2">
    <location>
        <begin position="228"/>
        <end position="249"/>
    </location>
</feature>
<gene>
    <name evidence="3" type="ORF">N7517_009217</name>
</gene>
<keyword evidence="4" id="KW-1185">Reference proteome</keyword>
<reference evidence="3" key="2">
    <citation type="journal article" date="2023" name="IMA Fungus">
        <title>Comparative genomic study of the Penicillium genus elucidates a diverse pangenome and 15 lateral gene transfer events.</title>
        <authorList>
            <person name="Petersen C."/>
            <person name="Sorensen T."/>
            <person name="Nielsen M.R."/>
            <person name="Sondergaard T.E."/>
            <person name="Sorensen J.L."/>
            <person name="Fitzpatrick D.A."/>
            <person name="Frisvad J.C."/>
            <person name="Nielsen K.L."/>
        </authorList>
    </citation>
    <scope>NUCLEOTIDE SEQUENCE</scope>
    <source>
        <strain evidence="3">IBT 3081</strain>
    </source>
</reference>